<sequence length="79" mass="8954">MLFTCQKDDFESKEQNNSNKYPDIHSQILSLDEVQQNSKLQKSLKKISNNFDVNQIKTKNKTSNSTSNVGTNSKIDASD</sequence>
<dbReference type="Proteomes" id="UP000324550">
    <property type="component" value="Unassembled WGS sequence"/>
</dbReference>
<feature type="region of interest" description="Disordered" evidence="1">
    <location>
        <begin position="58"/>
        <end position="79"/>
    </location>
</feature>
<feature type="compositionally biased region" description="Basic and acidic residues" evidence="1">
    <location>
        <begin position="1"/>
        <end position="14"/>
    </location>
</feature>
<gene>
    <name evidence="2" type="ORF">FVF61_14035</name>
</gene>
<evidence type="ECO:0000313" key="2">
    <source>
        <dbReference type="EMBL" id="TYA52452.1"/>
    </source>
</evidence>
<evidence type="ECO:0000256" key="1">
    <source>
        <dbReference type="SAM" id="MobiDB-lite"/>
    </source>
</evidence>
<dbReference type="AlphaFoldDB" id="A0A5D0G305"/>
<dbReference type="RefSeq" id="WP_148457482.1">
    <property type="nucleotide sequence ID" value="NZ_VSFC01000062.1"/>
</dbReference>
<organism evidence="2 3">
    <name type="scientific">Formosa maritima</name>
    <dbReference type="NCBI Taxonomy" id="2592046"/>
    <lineage>
        <taxon>Bacteria</taxon>
        <taxon>Pseudomonadati</taxon>
        <taxon>Bacteroidota</taxon>
        <taxon>Flavobacteriia</taxon>
        <taxon>Flavobacteriales</taxon>
        <taxon>Flavobacteriaceae</taxon>
        <taxon>Formosa</taxon>
    </lineage>
</organism>
<keyword evidence="3" id="KW-1185">Reference proteome</keyword>
<reference evidence="2 3" key="1">
    <citation type="submission" date="2019-08" db="EMBL/GenBank/DDBJ databases">
        <title>Formosa sediminis sp. nov., isolated from marine sediment.</title>
        <authorList>
            <person name="Cao W.R."/>
        </authorList>
    </citation>
    <scope>NUCLEOTIDE SEQUENCE [LARGE SCALE GENOMIC DNA]</scope>
    <source>
        <strain evidence="2 3">1494</strain>
    </source>
</reference>
<feature type="region of interest" description="Disordered" evidence="1">
    <location>
        <begin position="1"/>
        <end position="21"/>
    </location>
</feature>
<dbReference type="EMBL" id="VSFC01000062">
    <property type="protein sequence ID" value="TYA52452.1"/>
    <property type="molecule type" value="Genomic_DNA"/>
</dbReference>
<name>A0A5D0G305_9FLAO</name>
<protein>
    <submittedName>
        <fullName evidence="2">Uncharacterized protein</fullName>
    </submittedName>
</protein>
<comment type="caution">
    <text evidence="2">The sequence shown here is derived from an EMBL/GenBank/DDBJ whole genome shotgun (WGS) entry which is preliminary data.</text>
</comment>
<evidence type="ECO:0000313" key="3">
    <source>
        <dbReference type="Proteomes" id="UP000324550"/>
    </source>
</evidence>
<proteinExistence type="predicted"/>
<accession>A0A5D0G305</accession>
<feature type="compositionally biased region" description="Low complexity" evidence="1">
    <location>
        <begin position="61"/>
        <end position="79"/>
    </location>
</feature>